<dbReference type="Gene3D" id="3.30.565.10">
    <property type="entry name" value="Histidine kinase-like ATPase, C-terminal domain"/>
    <property type="match status" value="1"/>
</dbReference>
<dbReference type="PANTHER" id="PTHR35526">
    <property type="entry name" value="ANTI-SIGMA-F FACTOR RSBW-RELATED"/>
    <property type="match status" value="1"/>
</dbReference>
<sequence length="174" mass="18804">MTKDTSLYAVGWAQSFPISRGVRAGRRWTRDHLASMEWTRNAPESVDAILLSVSELITNAHVHARSDAQLVITWDSRCLHVSVHDSAPMPPTQQPEDLTTTGGRGLAIVDALADGWATHPQASGKTVTACFVPPALRSPRMGGYQLRYRVPHESAQLVGAGAVVPVDGWAVSRS</sequence>
<dbReference type="InterPro" id="IPR050267">
    <property type="entry name" value="Anti-sigma-factor_SerPK"/>
</dbReference>
<dbReference type="SUPFAM" id="SSF55874">
    <property type="entry name" value="ATPase domain of HSP90 chaperone/DNA topoisomerase II/histidine kinase"/>
    <property type="match status" value="1"/>
</dbReference>
<proteinExistence type="predicted"/>
<keyword evidence="1" id="KW-0808">Transferase</keyword>
<dbReference type="Pfam" id="PF13581">
    <property type="entry name" value="HATPase_c_2"/>
    <property type="match status" value="1"/>
</dbReference>
<evidence type="ECO:0000313" key="4">
    <source>
        <dbReference type="Proteomes" id="UP000498980"/>
    </source>
</evidence>
<gene>
    <name evidence="3" type="ORF">Sfulv_57830</name>
</gene>
<dbReference type="EMBL" id="BLWC01000001">
    <property type="protein sequence ID" value="GFN00973.1"/>
    <property type="molecule type" value="Genomic_DNA"/>
</dbReference>
<protein>
    <recommendedName>
        <fullName evidence="2">Histidine kinase/HSP90-like ATPase domain-containing protein</fullName>
    </recommendedName>
</protein>
<dbReference type="CDD" id="cd16936">
    <property type="entry name" value="HATPase_RsbW-like"/>
    <property type="match status" value="1"/>
</dbReference>
<name>A0A7J0CEP4_9ACTN</name>
<dbReference type="InterPro" id="IPR003594">
    <property type="entry name" value="HATPase_dom"/>
</dbReference>
<accession>A0A7J0CEP4</accession>
<organism evidence="3 4">
    <name type="scientific">Streptomyces fulvorobeus</name>
    <dbReference type="NCBI Taxonomy" id="284028"/>
    <lineage>
        <taxon>Bacteria</taxon>
        <taxon>Bacillati</taxon>
        <taxon>Actinomycetota</taxon>
        <taxon>Actinomycetes</taxon>
        <taxon>Kitasatosporales</taxon>
        <taxon>Streptomycetaceae</taxon>
        <taxon>Streptomyces</taxon>
    </lineage>
</organism>
<keyword evidence="1" id="KW-0723">Serine/threonine-protein kinase</keyword>
<comment type="caution">
    <text evidence="3">The sequence shown here is derived from an EMBL/GenBank/DDBJ whole genome shotgun (WGS) entry which is preliminary data.</text>
</comment>
<evidence type="ECO:0000259" key="2">
    <source>
        <dbReference type="Pfam" id="PF13581"/>
    </source>
</evidence>
<keyword evidence="4" id="KW-1185">Reference proteome</keyword>
<dbReference type="Proteomes" id="UP000498980">
    <property type="component" value="Unassembled WGS sequence"/>
</dbReference>
<evidence type="ECO:0000313" key="3">
    <source>
        <dbReference type="EMBL" id="GFN00973.1"/>
    </source>
</evidence>
<dbReference type="PANTHER" id="PTHR35526:SF3">
    <property type="entry name" value="ANTI-SIGMA-F FACTOR RSBW"/>
    <property type="match status" value="1"/>
</dbReference>
<dbReference type="GO" id="GO:0004674">
    <property type="term" value="F:protein serine/threonine kinase activity"/>
    <property type="evidence" value="ECO:0007669"/>
    <property type="project" value="UniProtKB-KW"/>
</dbReference>
<dbReference type="InterPro" id="IPR036890">
    <property type="entry name" value="HATPase_C_sf"/>
</dbReference>
<reference evidence="3 4" key="1">
    <citation type="submission" date="2020-05" db="EMBL/GenBank/DDBJ databases">
        <title>Whole genome shotgun sequence of Streptomyces fulvorobeus NBRC 15897.</title>
        <authorList>
            <person name="Komaki H."/>
            <person name="Tamura T."/>
        </authorList>
    </citation>
    <scope>NUCLEOTIDE SEQUENCE [LARGE SCALE GENOMIC DNA]</scope>
    <source>
        <strain evidence="3 4">NBRC 15897</strain>
    </source>
</reference>
<feature type="domain" description="Histidine kinase/HSP90-like ATPase" evidence="2">
    <location>
        <begin position="23"/>
        <end position="130"/>
    </location>
</feature>
<evidence type="ECO:0000256" key="1">
    <source>
        <dbReference type="ARBA" id="ARBA00022527"/>
    </source>
</evidence>
<dbReference type="AlphaFoldDB" id="A0A7J0CEP4"/>
<keyword evidence="1" id="KW-0418">Kinase</keyword>